<organism evidence="7 8">
    <name type="scientific">Halopseudomonas litoralis</name>
    <dbReference type="NCBI Taxonomy" id="797277"/>
    <lineage>
        <taxon>Bacteria</taxon>
        <taxon>Pseudomonadati</taxon>
        <taxon>Pseudomonadota</taxon>
        <taxon>Gammaproteobacteria</taxon>
        <taxon>Pseudomonadales</taxon>
        <taxon>Pseudomonadaceae</taxon>
        <taxon>Halopseudomonas</taxon>
    </lineage>
</organism>
<dbReference type="PANTHER" id="PTHR10458">
    <property type="entry name" value="PEPTIDE DEFORMYLASE"/>
    <property type="match status" value="1"/>
</dbReference>
<dbReference type="PIRSF" id="PIRSF004749">
    <property type="entry name" value="Pep_def"/>
    <property type="match status" value="1"/>
</dbReference>
<comment type="cofactor">
    <cofactor evidence="6">
        <name>Fe(2+)</name>
        <dbReference type="ChEBI" id="CHEBI:29033"/>
    </cofactor>
    <text evidence="6">Binds 1 Fe(2+) ion.</text>
</comment>
<dbReference type="STRING" id="797277.SAMN05216198_3439"/>
<evidence type="ECO:0000256" key="1">
    <source>
        <dbReference type="ARBA" id="ARBA00010759"/>
    </source>
</evidence>
<dbReference type="Proteomes" id="UP000243426">
    <property type="component" value="Chromosome I"/>
</dbReference>
<dbReference type="Pfam" id="PF01327">
    <property type="entry name" value="Pep_deformylase"/>
    <property type="match status" value="1"/>
</dbReference>
<evidence type="ECO:0000256" key="2">
    <source>
        <dbReference type="ARBA" id="ARBA00022723"/>
    </source>
</evidence>
<accession>A0A1H1WYT5</accession>
<dbReference type="GO" id="GO:0046872">
    <property type="term" value="F:metal ion binding"/>
    <property type="evidence" value="ECO:0007669"/>
    <property type="project" value="UniProtKB-KW"/>
</dbReference>
<dbReference type="PRINTS" id="PR01576">
    <property type="entry name" value="PDEFORMYLASE"/>
</dbReference>
<evidence type="ECO:0000313" key="8">
    <source>
        <dbReference type="Proteomes" id="UP000243426"/>
    </source>
</evidence>
<dbReference type="NCBIfam" id="TIGR00079">
    <property type="entry name" value="pept_deformyl"/>
    <property type="match status" value="1"/>
</dbReference>
<keyword evidence="5 6" id="KW-0408">Iron</keyword>
<dbReference type="CDD" id="cd00487">
    <property type="entry name" value="Pep_deformylase"/>
    <property type="match status" value="1"/>
</dbReference>
<comment type="catalytic activity">
    <reaction evidence="6">
        <text>N-terminal N-formyl-L-methionyl-[peptide] + H2O = N-terminal L-methionyl-[peptide] + formate</text>
        <dbReference type="Rhea" id="RHEA:24420"/>
        <dbReference type="Rhea" id="RHEA-COMP:10639"/>
        <dbReference type="Rhea" id="RHEA-COMP:10640"/>
        <dbReference type="ChEBI" id="CHEBI:15377"/>
        <dbReference type="ChEBI" id="CHEBI:15740"/>
        <dbReference type="ChEBI" id="CHEBI:49298"/>
        <dbReference type="ChEBI" id="CHEBI:64731"/>
        <dbReference type="EC" id="3.5.1.88"/>
    </reaction>
</comment>
<feature type="binding site" evidence="6">
    <location>
        <position position="104"/>
    </location>
    <ligand>
        <name>Fe cation</name>
        <dbReference type="ChEBI" id="CHEBI:24875"/>
    </ligand>
</feature>
<dbReference type="NCBIfam" id="NF001159">
    <property type="entry name" value="PRK00150.1-3"/>
    <property type="match status" value="1"/>
</dbReference>
<dbReference type="GO" id="GO:0042586">
    <property type="term" value="F:peptide deformylase activity"/>
    <property type="evidence" value="ECO:0007669"/>
    <property type="project" value="UniProtKB-UniRule"/>
</dbReference>
<keyword evidence="3 6" id="KW-0378">Hydrolase</keyword>
<name>A0A1H1WYT5_9GAMM</name>
<feature type="active site" evidence="6">
    <location>
        <position position="147"/>
    </location>
</feature>
<feature type="binding site" evidence="6">
    <location>
        <position position="146"/>
    </location>
    <ligand>
        <name>Fe cation</name>
        <dbReference type="ChEBI" id="CHEBI:24875"/>
    </ligand>
</feature>
<proteinExistence type="inferred from homology"/>
<gene>
    <name evidence="6" type="primary">def</name>
    <name evidence="7" type="ORF">SAMN05216198_3439</name>
</gene>
<keyword evidence="2 6" id="KW-0479">Metal-binding</keyword>
<dbReference type="EMBL" id="LT629748">
    <property type="protein sequence ID" value="SDT02307.1"/>
    <property type="molecule type" value="Genomic_DNA"/>
</dbReference>
<dbReference type="FunFam" id="3.90.45.10:FF:000001">
    <property type="entry name" value="Peptide deformylase"/>
    <property type="match status" value="1"/>
</dbReference>
<dbReference type="InterPro" id="IPR023635">
    <property type="entry name" value="Peptide_deformylase"/>
</dbReference>
<comment type="similarity">
    <text evidence="1 6">Belongs to the polypeptide deformylase family.</text>
</comment>
<dbReference type="PANTHER" id="PTHR10458:SF21">
    <property type="entry name" value="PEPTIDE DEFORMYLASE"/>
    <property type="match status" value="1"/>
</dbReference>
<dbReference type="AlphaFoldDB" id="A0A1H1WYT5"/>
<dbReference type="HAMAP" id="MF_00163">
    <property type="entry name" value="Pep_deformylase"/>
    <property type="match status" value="1"/>
</dbReference>
<evidence type="ECO:0000256" key="4">
    <source>
        <dbReference type="ARBA" id="ARBA00022917"/>
    </source>
</evidence>
<evidence type="ECO:0000256" key="5">
    <source>
        <dbReference type="ARBA" id="ARBA00023004"/>
    </source>
</evidence>
<keyword evidence="4 6" id="KW-0648">Protein biosynthesis</keyword>
<dbReference type="SUPFAM" id="SSF56420">
    <property type="entry name" value="Peptide deformylase"/>
    <property type="match status" value="1"/>
</dbReference>
<keyword evidence="8" id="KW-1185">Reference proteome</keyword>
<evidence type="ECO:0000256" key="3">
    <source>
        <dbReference type="ARBA" id="ARBA00022801"/>
    </source>
</evidence>
<sequence>MNQFYKRTSQTDMAILNILEFPDSRLRTIAKPVEVVDERIRQLVDDMFETMYDAPGIGLAATQVNVHERVIVIDLSEDHSEPMVFINPELLPLTEELEEMQEGCLSVPGFYETVTRPERVRVKALGRDGEAFDIVCEGLLAVCIQHECDHLNGKLFVDYLSNLKRDRIRKKLEKIHKAQGNA</sequence>
<feature type="binding site" evidence="6">
    <location>
        <position position="150"/>
    </location>
    <ligand>
        <name>Fe cation</name>
        <dbReference type="ChEBI" id="CHEBI:24875"/>
    </ligand>
</feature>
<evidence type="ECO:0000256" key="6">
    <source>
        <dbReference type="HAMAP-Rule" id="MF_00163"/>
    </source>
</evidence>
<dbReference type="Gene3D" id="3.90.45.10">
    <property type="entry name" value="Peptide deformylase"/>
    <property type="match status" value="1"/>
</dbReference>
<dbReference type="EC" id="3.5.1.88" evidence="6"/>
<dbReference type="GO" id="GO:0006412">
    <property type="term" value="P:translation"/>
    <property type="evidence" value="ECO:0007669"/>
    <property type="project" value="UniProtKB-UniRule"/>
</dbReference>
<reference evidence="8" key="1">
    <citation type="submission" date="2016-10" db="EMBL/GenBank/DDBJ databases">
        <authorList>
            <person name="Varghese N."/>
            <person name="Submissions S."/>
        </authorList>
    </citation>
    <scope>NUCLEOTIDE SEQUENCE [LARGE SCALE GENOMIC DNA]</scope>
    <source>
        <strain evidence="8">2SM5</strain>
    </source>
</reference>
<evidence type="ECO:0000313" key="7">
    <source>
        <dbReference type="EMBL" id="SDT02307.1"/>
    </source>
</evidence>
<dbReference type="InterPro" id="IPR036821">
    <property type="entry name" value="Peptide_deformylase_sf"/>
</dbReference>
<comment type="function">
    <text evidence="6">Removes the formyl group from the N-terminal Met of newly synthesized proteins. Requires at least a dipeptide for an efficient rate of reaction. N-terminal L-methionine is a prerequisite for activity but the enzyme has broad specificity at other positions.</text>
</comment>
<protein>
    <recommendedName>
        <fullName evidence="6">Peptide deformylase</fullName>
        <shortName evidence="6">PDF</shortName>
        <ecNumber evidence="6">3.5.1.88</ecNumber>
    </recommendedName>
    <alternativeName>
        <fullName evidence="6">Polypeptide deformylase</fullName>
    </alternativeName>
</protein>